<feature type="compositionally biased region" description="Low complexity" evidence="2">
    <location>
        <begin position="1"/>
        <end position="17"/>
    </location>
</feature>
<dbReference type="PROSITE" id="PS01125">
    <property type="entry name" value="ROK"/>
    <property type="match status" value="1"/>
</dbReference>
<name>A0AAX2SG12_KOCRH</name>
<feature type="compositionally biased region" description="Low complexity" evidence="2">
    <location>
        <begin position="39"/>
        <end position="56"/>
    </location>
</feature>
<dbReference type="Pfam" id="PF12802">
    <property type="entry name" value="MarR_2"/>
    <property type="match status" value="1"/>
</dbReference>
<dbReference type="InterPro" id="IPR036388">
    <property type="entry name" value="WH-like_DNA-bd_sf"/>
</dbReference>
<dbReference type="GeneID" id="93232158"/>
<dbReference type="PANTHER" id="PTHR18964:SF173">
    <property type="entry name" value="GLUCOKINASE"/>
    <property type="match status" value="1"/>
</dbReference>
<dbReference type="SUPFAM" id="SSF46785">
    <property type="entry name" value="Winged helix' DNA-binding domain"/>
    <property type="match status" value="1"/>
</dbReference>
<dbReference type="Gene3D" id="1.10.10.10">
    <property type="entry name" value="Winged helix-like DNA-binding domain superfamily/Winged helix DNA-binding domain"/>
    <property type="match status" value="1"/>
</dbReference>
<dbReference type="InterPro" id="IPR043129">
    <property type="entry name" value="ATPase_NBD"/>
</dbReference>
<evidence type="ECO:0000313" key="5">
    <source>
        <dbReference type="Proteomes" id="UP000298017"/>
    </source>
</evidence>
<evidence type="ECO:0000256" key="1">
    <source>
        <dbReference type="ARBA" id="ARBA00006479"/>
    </source>
</evidence>
<evidence type="ECO:0000313" key="4">
    <source>
        <dbReference type="EMBL" id="TFI01712.1"/>
    </source>
</evidence>
<dbReference type="InterPro" id="IPR000835">
    <property type="entry name" value="HTH_MarR-typ"/>
</dbReference>
<keyword evidence="5" id="KW-1185">Reference proteome</keyword>
<reference evidence="4 5" key="1">
    <citation type="submission" date="2019-03" db="EMBL/GenBank/DDBJ databases">
        <title>Genome Sequencing and Assembly of Various Microbes Isolated from Alder Root Nodule.</title>
        <authorList>
            <person name="Swanson E."/>
            <person name="Sevigny J.L."/>
            <person name="Pesce C."/>
            <person name="Davis I."/>
            <person name="Kleiner V."/>
            <person name="Tisa L."/>
        </authorList>
    </citation>
    <scope>NUCLEOTIDE SEQUENCE [LARGE SCALE GENOMIC DNA]</scope>
    <source>
        <strain evidence="4 5">4R-31</strain>
    </source>
</reference>
<evidence type="ECO:0000259" key="3">
    <source>
        <dbReference type="Pfam" id="PF12802"/>
    </source>
</evidence>
<dbReference type="InterPro" id="IPR000600">
    <property type="entry name" value="ROK"/>
</dbReference>
<dbReference type="Proteomes" id="UP000298017">
    <property type="component" value="Unassembled WGS sequence"/>
</dbReference>
<feature type="domain" description="HTH marR-type" evidence="3">
    <location>
        <begin position="64"/>
        <end position="114"/>
    </location>
</feature>
<protein>
    <submittedName>
        <fullName evidence="4">ROK family transcriptional regulator</fullName>
    </submittedName>
</protein>
<dbReference type="RefSeq" id="WP_019310445.1">
    <property type="nucleotide sequence ID" value="NZ_CAJFZU010000014.1"/>
</dbReference>
<proteinExistence type="inferred from homology"/>
<dbReference type="PANTHER" id="PTHR18964">
    <property type="entry name" value="ROK (REPRESSOR, ORF, KINASE) FAMILY"/>
    <property type="match status" value="1"/>
</dbReference>
<dbReference type="Gene3D" id="3.30.420.40">
    <property type="match status" value="2"/>
</dbReference>
<gene>
    <name evidence="4" type="ORF">E4P33_06200</name>
</gene>
<sequence>MTSSPTARPAERPATGRPRPPRPATVESPDEAESDAARADAAARVASPTAPGSQTALRVANRRRVVDAVRELGAVTQARIARETALAPSTVSSIVKELTRCDLLAVEPDHGGRRGQNVRFSPRAGHLLGVDVGHRHVAVAVADLNVEILARKRCELPPDHGAAEVLETARRMADELRDELGISAQRFLQAGIAVPAPVAERGRELDSAAILPRWAGMDVQDLASRVLDCPVVLENDANAGAVGEHSLGAGRDVHDMAYLKVSHGVGAGLVLGGRLYRGATGSAGEIGHVTLDERAGLCRCGNRGCLETFVSSAAVLGLVHSSGRPLETVPDVVDAALAGDPGCTRVVADSGGLIGGAVAQLCNLLNPQLVVVGGDLARAGDLLLEPLRRAVEKYTLQRGDRVRITTSELGPLAHLTGALLLARAGTPLPV</sequence>
<dbReference type="AlphaFoldDB" id="A0AAX2SG12"/>
<evidence type="ECO:0000256" key="2">
    <source>
        <dbReference type="SAM" id="MobiDB-lite"/>
    </source>
</evidence>
<dbReference type="InterPro" id="IPR049874">
    <property type="entry name" value="ROK_cs"/>
</dbReference>
<dbReference type="Pfam" id="PF00480">
    <property type="entry name" value="ROK"/>
    <property type="match status" value="1"/>
</dbReference>
<dbReference type="InterPro" id="IPR036390">
    <property type="entry name" value="WH_DNA-bd_sf"/>
</dbReference>
<dbReference type="EMBL" id="SPNK01000005">
    <property type="protein sequence ID" value="TFI01712.1"/>
    <property type="molecule type" value="Genomic_DNA"/>
</dbReference>
<accession>A0AAX2SG12</accession>
<comment type="caution">
    <text evidence="4">The sequence shown here is derived from an EMBL/GenBank/DDBJ whole genome shotgun (WGS) entry which is preliminary data.</text>
</comment>
<dbReference type="SUPFAM" id="SSF53067">
    <property type="entry name" value="Actin-like ATPase domain"/>
    <property type="match status" value="1"/>
</dbReference>
<comment type="similarity">
    <text evidence="1">Belongs to the ROK (NagC/XylR) family.</text>
</comment>
<feature type="region of interest" description="Disordered" evidence="2">
    <location>
        <begin position="1"/>
        <end position="56"/>
    </location>
</feature>
<organism evidence="4 5">
    <name type="scientific">Kocuria rhizophila</name>
    <dbReference type="NCBI Taxonomy" id="72000"/>
    <lineage>
        <taxon>Bacteria</taxon>
        <taxon>Bacillati</taxon>
        <taxon>Actinomycetota</taxon>
        <taxon>Actinomycetes</taxon>
        <taxon>Micrococcales</taxon>
        <taxon>Micrococcaceae</taxon>
        <taxon>Kocuria</taxon>
    </lineage>
</organism>